<evidence type="ECO:0000313" key="4">
    <source>
        <dbReference type="Proteomes" id="UP000198688"/>
    </source>
</evidence>
<keyword evidence="2" id="KW-0812">Transmembrane</keyword>
<evidence type="ECO:0000256" key="2">
    <source>
        <dbReference type="SAM" id="Phobius"/>
    </source>
</evidence>
<dbReference type="EMBL" id="LT629758">
    <property type="protein sequence ID" value="SDT74393.1"/>
    <property type="molecule type" value="Genomic_DNA"/>
</dbReference>
<evidence type="ECO:0008006" key="5">
    <source>
        <dbReference type="Google" id="ProtNLM"/>
    </source>
</evidence>
<reference evidence="3 4" key="1">
    <citation type="submission" date="2016-10" db="EMBL/GenBank/DDBJ databases">
        <authorList>
            <person name="de Groot N.N."/>
        </authorList>
    </citation>
    <scope>NUCLEOTIDE SEQUENCE [LARGE SCALE GENOMIC DNA]</scope>
    <source>
        <strain evidence="3 4">DSM 43941</strain>
    </source>
</reference>
<dbReference type="STRING" id="113562.SAMN04489716_6969"/>
<name>A0A1H2CV90_9ACTN</name>
<proteinExistence type="predicted"/>
<sequence>MGAAKTYSAGTAWLQVVPSLEDIEDLLGKEVGKLGRNIEKTLGSALPQGMAQGAKRARPLGEQAGMVYGGSFGKTAVRQIEKAWQALPEPEPKMTKWQSRINEVRKELRSIQGDALGGNIDEKALVARVQAAADRLQVLQGAARTAGQFHNARDAARELETFLDVADDAARRGAVAGRGFGGAFVDQVARSLDEAIAALPAFPVGVDTDEARDQVARLRDELFRLSALTIGIDIDPDAAMAQILRVREELRALADDGDVEIQFAAETAGGKLGRLLGEDARRRGKADAEAYSGAFDTHLRSSLFGALEAIPDVPLSLDTSAAQANLAVLRDQIEDLADRRIGVDIDAIDAYAEFLRLHTALRALEAEDVDLDVRVNAASAADAMSRFANETDNGSGALQRMDQQARLTMSRLGLIVGLSASFGAAFVPAVLSAAAAVGFLGAAGLAAGSGLGVLALGLNGIGDAVGALNQAEQSADRTAQTVARAQASVRQATEGVAQAEAGQARTRQQIADSAEDAARRVHTAEADLAEARRAAGRDARDGARAVAAAQRDVTEVEAAAVAVRRDLNAAYQEAARSLEDLQSKLATNAIDQRKASTAIMQAHQELQAVIANPRATDIERRQARERYDERVQQYKDLQQQGNRLGQDLAAANRKGLEGSDEVVAVRERIAAADQRVADARARLTRTQEQAAESQRQAGTRIAASQQQVTDAQRAQARAAVDGAYQVQQASAAIRSARAQEAQAYTDLGAAGGEAARTLTTAMADLTPAGREFAGFIFGLKDEALALRAAGQENLLPGLQEAITLSLPYLPGLEDFIGRVAGKVGDLAVQSSRAFGGATWQRFFAFVGQDAVPQLQQMYDIGSDLTEGLLALYLALVPFNGQVGGGLASLAQDFADWANNLDRTQGYRDFLDYVREQGPEVVELLGSFAEAVVNIAEAGMPLGALMIDATNGVLEFVNAIPGPALTGLVSMLGLAAAGVIGLSAAIRVGKFKNELSEIFGPAMQSMVQRYAVDTGRATTETGKLRTAVATAGGVASAAGNKFLDAGQRMAGVASALVGPWGLGIAVATGAVMYFGAKTAEQQAKVDGLTSALAAINDEFRDLKAQGVPAADATATAIRRAVENNPQLQEAVVALDEMGVSFAEIVEAASSGDPSQIVARLNEELAEQAAIVNQGGRYGAKENDAAVKRIQNIQDLKDAFVANAQAIGLAARAQDVLNTENSEHNAILQFREQHPDATPAQIQAQTGAYRANADQIDDLTVLLNAFAAGQNDATIKADALRRAIDDQSGALISAEEAGDTWNAQLLSLSESVDSNGRSLAMNTREGLANRDALQAAAKATRDLYLEEIASGKPMADATKAHQDRIGALREEAKRLGIAGTETDRLIDLYGEVPDDVQTIYTTKGFKDVYLELAQLKFMQDSLNKGWSVEKAQKEWEIRKMYLTGEGGPPFPNLPAKADGGRITGPGSGTSDDVLLWGSNGEWVHTAAAVNFYGDDFMQAINTMSLPKQWLPGFSTGGRIGEDPLPRYATGGKVMTWPAAIDLTKTLIPSLQQATAALGDAANGLGWQWQMKVLRAAFPGLALYSGHRVDSRTANGSLSWHSREGVDADGRKVRGRAVDVPPRQDVFDAIHRRYRANTKELIWGGDPDRNIYHGKTHRFSDSLLAQHGPYQGKRGPSPHIHWAFDQGGWLMPGMPSINNLREPEPVLTPWQWDAIEAYVGQGLAGAGTGPTYHFAFTDTTLTPERLSAIQQRQDALARVGRPR</sequence>
<evidence type="ECO:0000256" key="1">
    <source>
        <dbReference type="SAM" id="MobiDB-lite"/>
    </source>
</evidence>
<evidence type="ECO:0000313" key="3">
    <source>
        <dbReference type="EMBL" id="SDT74393.1"/>
    </source>
</evidence>
<dbReference type="OrthoDB" id="2183194at2"/>
<feature type="transmembrane region" description="Helical" evidence="2">
    <location>
        <begin position="412"/>
        <end position="431"/>
    </location>
</feature>
<keyword evidence="2" id="KW-0472">Membrane</keyword>
<feature type="region of interest" description="Disordered" evidence="1">
    <location>
        <begin position="685"/>
        <end position="708"/>
    </location>
</feature>
<feature type="transmembrane region" description="Helical" evidence="2">
    <location>
        <begin position="963"/>
        <end position="985"/>
    </location>
</feature>
<accession>A0A1H2CV90</accession>
<gene>
    <name evidence="3" type="ORF">SAMN04489716_6969</name>
</gene>
<protein>
    <recommendedName>
        <fullName evidence="5">Tape measure protein</fullName>
    </recommendedName>
</protein>
<feature type="transmembrane region" description="Helical" evidence="2">
    <location>
        <begin position="1049"/>
        <end position="1073"/>
    </location>
</feature>
<organism evidence="3 4">
    <name type="scientific">Actinoplanes derwentensis</name>
    <dbReference type="NCBI Taxonomy" id="113562"/>
    <lineage>
        <taxon>Bacteria</taxon>
        <taxon>Bacillati</taxon>
        <taxon>Actinomycetota</taxon>
        <taxon>Actinomycetes</taxon>
        <taxon>Micromonosporales</taxon>
        <taxon>Micromonosporaceae</taxon>
        <taxon>Actinoplanes</taxon>
    </lineage>
</organism>
<dbReference type="RefSeq" id="WP_092550846.1">
    <property type="nucleotide sequence ID" value="NZ_BOMJ01000003.1"/>
</dbReference>
<keyword evidence="2" id="KW-1133">Transmembrane helix</keyword>
<dbReference type="Proteomes" id="UP000198688">
    <property type="component" value="Chromosome I"/>
</dbReference>
<feature type="compositionally biased region" description="Polar residues" evidence="1">
    <location>
        <begin position="685"/>
        <end position="697"/>
    </location>
</feature>
<feature type="transmembrane region" description="Helical" evidence="2">
    <location>
        <begin position="438"/>
        <end position="458"/>
    </location>
</feature>
<keyword evidence="4" id="KW-1185">Reference proteome</keyword>